<dbReference type="GO" id="GO:0016616">
    <property type="term" value="F:oxidoreductase activity, acting on the CH-OH group of donors, NAD or NADP as acceptor"/>
    <property type="evidence" value="ECO:0007669"/>
    <property type="project" value="TreeGrafter"/>
</dbReference>
<dbReference type="Proteomes" id="UP000239209">
    <property type="component" value="Unassembled WGS sequence"/>
</dbReference>
<evidence type="ECO:0000259" key="3">
    <source>
        <dbReference type="SMART" id="SM00822"/>
    </source>
</evidence>
<comment type="similarity">
    <text evidence="1">Belongs to the short-chain dehydrogenases/reductases (SDR) family.</text>
</comment>
<dbReference type="PRINTS" id="PR00080">
    <property type="entry name" value="SDRFAMILY"/>
</dbReference>
<keyword evidence="5" id="KW-1185">Reference proteome</keyword>
<comment type="caution">
    <text evidence="4">The sequence shown here is derived from an EMBL/GenBank/DDBJ whole genome shotgun (WGS) entry which is preliminary data.</text>
</comment>
<dbReference type="RefSeq" id="WP_106128984.1">
    <property type="nucleotide sequence ID" value="NZ_PVZG01000012.1"/>
</dbReference>
<organism evidence="4 5">
    <name type="scientific">Pseudosporangium ferrugineum</name>
    <dbReference type="NCBI Taxonomy" id="439699"/>
    <lineage>
        <taxon>Bacteria</taxon>
        <taxon>Bacillati</taxon>
        <taxon>Actinomycetota</taxon>
        <taxon>Actinomycetes</taxon>
        <taxon>Micromonosporales</taxon>
        <taxon>Micromonosporaceae</taxon>
        <taxon>Pseudosporangium</taxon>
    </lineage>
</organism>
<dbReference type="Pfam" id="PF13561">
    <property type="entry name" value="adh_short_C2"/>
    <property type="match status" value="1"/>
</dbReference>
<dbReference type="GO" id="GO:0030497">
    <property type="term" value="P:fatty acid elongation"/>
    <property type="evidence" value="ECO:0007669"/>
    <property type="project" value="TreeGrafter"/>
</dbReference>
<proteinExistence type="inferred from homology"/>
<dbReference type="InterPro" id="IPR002347">
    <property type="entry name" value="SDR_fam"/>
</dbReference>
<dbReference type="PROSITE" id="PS00061">
    <property type="entry name" value="ADH_SHORT"/>
    <property type="match status" value="1"/>
</dbReference>
<dbReference type="PRINTS" id="PR00081">
    <property type="entry name" value="GDHRDH"/>
</dbReference>
<dbReference type="InterPro" id="IPR036291">
    <property type="entry name" value="NAD(P)-bd_dom_sf"/>
</dbReference>
<dbReference type="EMBL" id="PVZG01000012">
    <property type="protein sequence ID" value="PRY25801.1"/>
    <property type="molecule type" value="Genomic_DNA"/>
</dbReference>
<dbReference type="PANTHER" id="PTHR42760:SF40">
    <property type="entry name" value="3-OXOACYL-[ACYL-CARRIER-PROTEIN] REDUCTASE, CHLOROPLASTIC"/>
    <property type="match status" value="1"/>
</dbReference>
<protein>
    <submittedName>
        <fullName evidence="4">3-oxoacyl-[acyl-carrier protein] reductase</fullName>
    </submittedName>
</protein>
<name>A0A2T0RXA0_9ACTN</name>
<dbReference type="AlphaFoldDB" id="A0A2T0RXA0"/>
<feature type="domain" description="Ketoreductase" evidence="3">
    <location>
        <begin position="8"/>
        <end position="190"/>
    </location>
</feature>
<gene>
    <name evidence="4" type="ORF">CLV70_112167</name>
</gene>
<evidence type="ECO:0000313" key="5">
    <source>
        <dbReference type="Proteomes" id="UP000239209"/>
    </source>
</evidence>
<dbReference type="InterPro" id="IPR057326">
    <property type="entry name" value="KR_dom"/>
</dbReference>
<dbReference type="FunFam" id="3.40.50.720:FF:000084">
    <property type="entry name" value="Short-chain dehydrogenase reductase"/>
    <property type="match status" value="1"/>
</dbReference>
<dbReference type="PANTHER" id="PTHR42760">
    <property type="entry name" value="SHORT-CHAIN DEHYDROGENASES/REDUCTASES FAMILY MEMBER"/>
    <property type="match status" value="1"/>
</dbReference>
<accession>A0A2T0RXA0</accession>
<dbReference type="Gene3D" id="3.40.50.720">
    <property type="entry name" value="NAD(P)-binding Rossmann-like Domain"/>
    <property type="match status" value="1"/>
</dbReference>
<dbReference type="SUPFAM" id="SSF51735">
    <property type="entry name" value="NAD(P)-binding Rossmann-fold domains"/>
    <property type="match status" value="1"/>
</dbReference>
<keyword evidence="2" id="KW-0560">Oxidoreductase</keyword>
<evidence type="ECO:0000256" key="2">
    <source>
        <dbReference type="ARBA" id="ARBA00023002"/>
    </source>
</evidence>
<dbReference type="InterPro" id="IPR020904">
    <property type="entry name" value="Sc_DH/Rdtase_CS"/>
</dbReference>
<sequence length="245" mass="24978">MNVDVTGARVVVTGGTRGIGRAIAVAFAAQGATVHTCGRTESPAAASLRQELKEHGDGNVVDVADIGSRADAAAFVARAGEALGGIDVLVNNAGVVSHRTLDDMPDEEWDRVLATNLGGTMAVTRAALPLLADGASIVHIASAVAAVGMVARTHYTASKAGVVGFNRSLCKEVGPRGIRSNVVAPGIIETDQAAGMTPEIRARYEKLAALQRLGTAADVADVVLFLGSDLSRFVSGQTIVVDGGI</sequence>
<evidence type="ECO:0000256" key="1">
    <source>
        <dbReference type="ARBA" id="ARBA00006484"/>
    </source>
</evidence>
<evidence type="ECO:0000313" key="4">
    <source>
        <dbReference type="EMBL" id="PRY25801.1"/>
    </source>
</evidence>
<dbReference type="OrthoDB" id="286404at2"/>
<reference evidence="4 5" key="1">
    <citation type="submission" date="2018-03" db="EMBL/GenBank/DDBJ databases">
        <title>Genomic Encyclopedia of Archaeal and Bacterial Type Strains, Phase II (KMG-II): from individual species to whole genera.</title>
        <authorList>
            <person name="Goeker M."/>
        </authorList>
    </citation>
    <scope>NUCLEOTIDE SEQUENCE [LARGE SCALE GENOMIC DNA]</scope>
    <source>
        <strain evidence="4 5">DSM 45348</strain>
    </source>
</reference>
<dbReference type="SMART" id="SM00822">
    <property type="entry name" value="PKS_KR"/>
    <property type="match status" value="1"/>
</dbReference>